<keyword evidence="2 6" id="KW-0812">Transmembrane</keyword>
<name>A0A194UVL9_CYTMA</name>
<dbReference type="Proteomes" id="UP000078576">
    <property type="component" value="Unassembled WGS sequence"/>
</dbReference>
<evidence type="ECO:0000256" key="4">
    <source>
        <dbReference type="ARBA" id="ARBA00023136"/>
    </source>
</evidence>
<dbReference type="SUPFAM" id="SSF103481">
    <property type="entry name" value="Multidrug resistance efflux transporter EmrE"/>
    <property type="match status" value="1"/>
</dbReference>
<dbReference type="GO" id="GO:0097624">
    <property type="term" value="P:UDP-galactose transmembrane import into Golgi lumen"/>
    <property type="evidence" value="ECO:0007669"/>
    <property type="project" value="EnsemblFungi"/>
</dbReference>
<gene>
    <name evidence="7" type="ORF">VP1G_03031</name>
</gene>
<feature type="transmembrane region" description="Helical" evidence="6">
    <location>
        <begin position="360"/>
        <end position="377"/>
    </location>
</feature>
<dbReference type="NCBIfam" id="TIGR00803">
    <property type="entry name" value="nst"/>
    <property type="match status" value="1"/>
</dbReference>
<dbReference type="PIRSF" id="PIRSF005799">
    <property type="entry name" value="UDP-gal_transpt"/>
    <property type="match status" value="1"/>
</dbReference>
<feature type="transmembrane region" description="Helical" evidence="6">
    <location>
        <begin position="383"/>
        <end position="400"/>
    </location>
</feature>
<feature type="compositionally biased region" description="Basic and acidic residues" evidence="5">
    <location>
        <begin position="461"/>
        <end position="472"/>
    </location>
</feature>
<reference evidence="8" key="1">
    <citation type="submission" date="2014-12" db="EMBL/GenBank/DDBJ databases">
        <title>Genome Sequence of Valsa Canker Pathogens Uncovers a Specific Adaption of Colonization on Woody Bark.</title>
        <authorList>
            <person name="Yin Z."/>
            <person name="Liu H."/>
            <person name="Gao X."/>
            <person name="Li Z."/>
            <person name="Song N."/>
            <person name="Ke X."/>
            <person name="Dai Q."/>
            <person name="Wu Y."/>
            <person name="Sun Y."/>
            <person name="Xu J.-R."/>
            <person name="Kang Z.K."/>
            <person name="Wang L."/>
            <person name="Huang L."/>
        </authorList>
    </citation>
    <scope>NUCLEOTIDE SEQUENCE [LARGE SCALE GENOMIC DNA]</scope>
    <source>
        <strain evidence="8">SXYL134</strain>
    </source>
</reference>
<dbReference type="STRING" id="694573.A0A194UVL9"/>
<proteinExistence type="predicted"/>
<dbReference type="AlphaFoldDB" id="A0A194UVL9"/>
<dbReference type="PANTHER" id="PTHR10231">
    <property type="entry name" value="NUCLEOTIDE-SUGAR TRANSMEMBRANE TRANSPORTER"/>
    <property type="match status" value="1"/>
</dbReference>
<sequence length="472" mass="51443">MALLDAPQAKGAMSGGPTLFGLPMKQASLITLTFQNSALILVMHYSRIMQPEGDHRYFTSTAVLLNEVIKLAISATFALYEASRSLAPQTPATVLFEQIYHSVFSGDGWKLAIPATLYTFENTLQYVALGNLDPVHFQILYQLKILTTAVFSVFLLGRPLSVKRWTSVILLTIGVAVVSLPHGPKGPSMSIHDYSDHFFPRSSHELGQAAGGAADVARELTKRAVDGFVEGATNLYKRSATYEGIEEDLDVGPKMNYSIGVTAVLVAAVLSGLTGVYFEKVLKESASPVSVWTRNIQLSFYSLFPALIFGVILKDGEDIAKHGFFEGYNSVVWTAIVFQAIGGVLTSLCINYADNIAKNFATSISIIVSFMFSLWFFGFQVSLTFVLGTALVLFSTWLYSGPDRKRGRPPPISIVSYEKTVIASTPSLQSSESKLLNPMDSAQSLGLSTSRPSTPLRHHTRDPSARGKARDE</sequence>
<organism evidence="7 8">
    <name type="scientific">Cytospora mali</name>
    <name type="common">Apple Valsa canker fungus</name>
    <name type="synonym">Valsa mali</name>
    <dbReference type="NCBI Taxonomy" id="578113"/>
    <lineage>
        <taxon>Eukaryota</taxon>
        <taxon>Fungi</taxon>
        <taxon>Dikarya</taxon>
        <taxon>Ascomycota</taxon>
        <taxon>Pezizomycotina</taxon>
        <taxon>Sordariomycetes</taxon>
        <taxon>Sordariomycetidae</taxon>
        <taxon>Diaporthales</taxon>
        <taxon>Cytosporaceae</taxon>
        <taxon>Cytospora</taxon>
    </lineage>
</organism>
<keyword evidence="3 6" id="KW-1133">Transmembrane helix</keyword>
<dbReference type="Pfam" id="PF04142">
    <property type="entry name" value="Nuc_sug_transp"/>
    <property type="match status" value="1"/>
</dbReference>
<feature type="transmembrane region" description="Helical" evidence="6">
    <location>
        <begin position="164"/>
        <end position="182"/>
    </location>
</feature>
<evidence type="ECO:0000256" key="6">
    <source>
        <dbReference type="SAM" id="Phobius"/>
    </source>
</evidence>
<protein>
    <submittedName>
        <fullName evidence="7">UDP-galactose transporter</fullName>
    </submittedName>
</protein>
<feature type="compositionally biased region" description="Polar residues" evidence="5">
    <location>
        <begin position="442"/>
        <end position="453"/>
    </location>
</feature>
<dbReference type="GO" id="GO:0000139">
    <property type="term" value="C:Golgi membrane"/>
    <property type="evidence" value="ECO:0007669"/>
    <property type="project" value="EnsemblFungi"/>
</dbReference>
<dbReference type="InterPro" id="IPR007271">
    <property type="entry name" value="Nuc_sug_transpt"/>
</dbReference>
<feature type="region of interest" description="Disordered" evidence="5">
    <location>
        <begin position="442"/>
        <end position="472"/>
    </location>
</feature>
<feature type="transmembrane region" description="Helical" evidence="6">
    <location>
        <begin position="333"/>
        <end position="353"/>
    </location>
</feature>
<evidence type="ECO:0000256" key="5">
    <source>
        <dbReference type="SAM" id="MobiDB-lite"/>
    </source>
</evidence>
<feature type="transmembrane region" description="Helical" evidence="6">
    <location>
        <begin position="298"/>
        <end position="313"/>
    </location>
</feature>
<keyword evidence="4 6" id="KW-0472">Membrane</keyword>
<evidence type="ECO:0000313" key="8">
    <source>
        <dbReference type="Proteomes" id="UP000078576"/>
    </source>
</evidence>
<evidence type="ECO:0000256" key="2">
    <source>
        <dbReference type="ARBA" id="ARBA00022692"/>
    </source>
</evidence>
<keyword evidence="8" id="KW-1185">Reference proteome</keyword>
<feature type="transmembrane region" description="Helical" evidence="6">
    <location>
        <begin position="139"/>
        <end position="157"/>
    </location>
</feature>
<accession>A0A194UVL9</accession>
<comment type="subcellular location">
    <subcellularLocation>
        <location evidence="1">Membrane</location>
        <topology evidence="1">Multi-pass membrane protein</topology>
    </subcellularLocation>
</comment>
<dbReference type="GO" id="GO:0005459">
    <property type="term" value="F:UDP-galactose transmembrane transporter activity"/>
    <property type="evidence" value="ECO:0007669"/>
    <property type="project" value="EnsemblFungi"/>
</dbReference>
<evidence type="ECO:0000256" key="1">
    <source>
        <dbReference type="ARBA" id="ARBA00004141"/>
    </source>
</evidence>
<dbReference type="OrthoDB" id="408493at2759"/>
<feature type="transmembrane region" description="Helical" evidence="6">
    <location>
        <begin position="257"/>
        <end position="278"/>
    </location>
</feature>
<evidence type="ECO:0000313" key="7">
    <source>
        <dbReference type="EMBL" id="KUI55661.1"/>
    </source>
</evidence>
<evidence type="ECO:0000256" key="3">
    <source>
        <dbReference type="ARBA" id="ARBA00022989"/>
    </source>
</evidence>
<dbReference type="InterPro" id="IPR037185">
    <property type="entry name" value="EmrE-like"/>
</dbReference>
<dbReference type="EMBL" id="KN714682">
    <property type="protein sequence ID" value="KUI55661.1"/>
    <property type="molecule type" value="Genomic_DNA"/>
</dbReference>